<evidence type="ECO:0000256" key="1">
    <source>
        <dbReference type="ARBA" id="ARBA00006068"/>
    </source>
</evidence>
<keyword evidence="3" id="KW-0472">Membrane</keyword>
<evidence type="ECO:0000259" key="4">
    <source>
        <dbReference type="Pfam" id="PF03816"/>
    </source>
</evidence>
<dbReference type="Gene3D" id="3.40.630.190">
    <property type="entry name" value="LCP protein"/>
    <property type="match status" value="1"/>
</dbReference>
<dbReference type="InterPro" id="IPR050922">
    <property type="entry name" value="LytR/CpsA/Psr_CW_biosynth"/>
</dbReference>
<dbReference type="NCBIfam" id="TIGR00350">
    <property type="entry name" value="lytR_cpsA_psr"/>
    <property type="match status" value="1"/>
</dbReference>
<evidence type="ECO:0000313" key="5">
    <source>
        <dbReference type="EMBL" id="CAA9470106.1"/>
    </source>
</evidence>
<reference evidence="5" key="1">
    <citation type="submission" date="2020-02" db="EMBL/GenBank/DDBJ databases">
        <authorList>
            <person name="Meier V. D."/>
        </authorList>
    </citation>
    <scope>NUCLEOTIDE SEQUENCE</scope>
    <source>
        <strain evidence="5">AVDCRST_MAG13</strain>
    </source>
</reference>
<name>A0A6J4RIW4_9ACTN</name>
<gene>
    <name evidence="5" type="ORF">AVDCRST_MAG13-409</name>
</gene>
<evidence type="ECO:0000256" key="2">
    <source>
        <dbReference type="SAM" id="MobiDB-lite"/>
    </source>
</evidence>
<evidence type="ECO:0000256" key="3">
    <source>
        <dbReference type="SAM" id="Phobius"/>
    </source>
</evidence>
<feature type="transmembrane region" description="Helical" evidence="3">
    <location>
        <begin position="73"/>
        <end position="95"/>
    </location>
</feature>
<proteinExistence type="inferred from homology"/>
<dbReference type="AlphaFoldDB" id="A0A6J4RIW4"/>
<sequence>MPDPRDVAPPPAPLQDGDRPYTKYRARPSLLGRGREDGALLRPPGGPGPGPAPGRSRRLPGVGRVGPGRIVRWLLLALVGWLALSLVVFLVSATIHQDDVGGGLDPGGFPLTSATNVLVLGSDRRTAKTSEPGSGGPSRADSILLMRVGGGASSRLSIPRDTVVEIPGRGRNKINAAYAFGGAQLAVETVRSYLGVEVNHVVEVNFENFPDLVDAMGGIDYTGGCVVSRINGGFRNGGYTLRLKPGTTRLDGDQALALARTRKNDCRPNESDLTRARRQQKLFAGMKDRLTSPGAFARLPLISWEAPKALRSDMSGPTLLGLFGAFATSGTPPTTILRPDGVVQLSDGGAGLTVSDAARQRAVERFLRG</sequence>
<comment type="similarity">
    <text evidence="1">Belongs to the LytR/CpsA/Psr (LCP) family.</text>
</comment>
<dbReference type="EMBL" id="CADCVO010000059">
    <property type="protein sequence ID" value="CAA9470106.1"/>
    <property type="molecule type" value="Genomic_DNA"/>
</dbReference>
<dbReference type="InterPro" id="IPR004474">
    <property type="entry name" value="LytR_CpsA_psr"/>
</dbReference>
<organism evidence="5">
    <name type="scientific">uncultured Solirubrobacteraceae bacterium</name>
    <dbReference type="NCBI Taxonomy" id="1162706"/>
    <lineage>
        <taxon>Bacteria</taxon>
        <taxon>Bacillati</taxon>
        <taxon>Actinomycetota</taxon>
        <taxon>Thermoleophilia</taxon>
        <taxon>Solirubrobacterales</taxon>
        <taxon>Solirubrobacteraceae</taxon>
        <taxon>environmental samples</taxon>
    </lineage>
</organism>
<dbReference type="PANTHER" id="PTHR33392">
    <property type="entry name" value="POLYISOPRENYL-TEICHOIC ACID--PEPTIDOGLYCAN TEICHOIC ACID TRANSFERASE TAGU"/>
    <property type="match status" value="1"/>
</dbReference>
<dbReference type="PANTHER" id="PTHR33392:SF6">
    <property type="entry name" value="POLYISOPRENYL-TEICHOIC ACID--PEPTIDOGLYCAN TEICHOIC ACID TRANSFERASE TAGU"/>
    <property type="match status" value="1"/>
</dbReference>
<feature type="domain" description="Cell envelope-related transcriptional attenuator" evidence="4">
    <location>
        <begin position="139"/>
        <end position="290"/>
    </location>
</feature>
<accession>A0A6J4RIW4</accession>
<dbReference type="Pfam" id="PF03816">
    <property type="entry name" value="LytR_cpsA_psr"/>
    <property type="match status" value="1"/>
</dbReference>
<protein>
    <recommendedName>
        <fullName evidence="4">Cell envelope-related transcriptional attenuator domain-containing protein</fullName>
    </recommendedName>
</protein>
<keyword evidence="3" id="KW-1133">Transmembrane helix</keyword>
<keyword evidence="3" id="KW-0812">Transmembrane</keyword>
<feature type="region of interest" description="Disordered" evidence="2">
    <location>
        <begin position="1"/>
        <end position="62"/>
    </location>
</feature>